<evidence type="ECO:0000313" key="1">
    <source>
        <dbReference type="EMBL" id="NEX63362.1"/>
    </source>
</evidence>
<accession>A0A6B3SXT8</accession>
<name>A0A6B3SXT8_9BURK</name>
<sequence>MGNLALFVAIMTVVLGQAAIQAGYKSRELPQEAAIASAQVGLYRAFMVIVQQYVIANPGYSGTLTWSTLKAASTTPDSMKNLNLNSTWKAIADGTGNFVICAQLSEQTTGALGQLMPASAAPNRLTINGQDYVYVGDATEASSKVTQCL</sequence>
<dbReference type="Proteomes" id="UP000482155">
    <property type="component" value="Unassembled WGS sequence"/>
</dbReference>
<evidence type="ECO:0000313" key="2">
    <source>
        <dbReference type="Proteomes" id="UP000482155"/>
    </source>
</evidence>
<organism evidence="1 2">
    <name type="scientific">Noviherbaspirillum galbum</name>
    <dbReference type="NCBI Taxonomy" id="2709383"/>
    <lineage>
        <taxon>Bacteria</taxon>
        <taxon>Pseudomonadati</taxon>
        <taxon>Pseudomonadota</taxon>
        <taxon>Betaproteobacteria</taxon>
        <taxon>Burkholderiales</taxon>
        <taxon>Oxalobacteraceae</taxon>
        <taxon>Noviherbaspirillum</taxon>
    </lineage>
</organism>
<reference evidence="1 2" key="1">
    <citation type="submission" date="2020-02" db="EMBL/GenBank/DDBJ databases">
        <authorList>
            <person name="Kim M.K."/>
        </authorList>
    </citation>
    <scope>NUCLEOTIDE SEQUENCE [LARGE SCALE GENOMIC DNA]</scope>
    <source>
        <strain evidence="1 2">17J57-3</strain>
    </source>
</reference>
<keyword evidence="2" id="KW-1185">Reference proteome</keyword>
<protein>
    <submittedName>
        <fullName evidence="1">Uncharacterized protein</fullName>
    </submittedName>
</protein>
<gene>
    <name evidence="1" type="ORF">G3574_19980</name>
</gene>
<proteinExistence type="predicted"/>
<dbReference type="AlphaFoldDB" id="A0A6B3SXT8"/>
<comment type="caution">
    <text evidence="1">The sequence shown here is derived from an EMBL/GenBank/DDBJ whole genome shotgun (WGS) entry which is preliminary data.</text>
</comment>
<dbReference type="EMBL" id="JAAIVB010000069">
    <property type="protein sequence ID" value="NEX63362.1"/>
    <property type="molecule type" value="Genomic_DNA"/>
</dbReference>
<dbReference type="RefSeq" id="WP_163967184.1">
    <property type="nucleotide sequence ID" value="NZ_JAAIVB010000069.1"/>
</dbReference>